<protein>
    <recommendedName>
        <fullName evidence="8">Iron-containing alcohol dehydrogenase</fullName>
    </recommendedName>
</protein>
<evidence type="ECO:0000313" key="6">
    <source>
        <dbReference type="EMBL" id="MBB6054768.1"/>
    </source>
</evidence>
<comment type="caution">
    <text evidence="6">The sequence shown here is derived from an EMBL/GenBank/DDBJ whole genome shotgun (WGS) entry which is preliminary data.</text>
</comment>
<keyword evidence="3" id="KW-0560">Oxidoreductase</keyword>
<dbReference type="InterPro" id="IPR056798">
    <property type="entry name" value="ADH_Fe_C"/>
</dbReference>
<feature type="domain" description="Alcohol dehydrogenase iron-type/glycerol dehydrogenase GldA" evidence="4">
    <location>
        <begin position="9"/>
        <end position="178"/>
    </location>
</feature>
<dbReference type="RefSeq" id="WP_188025572.1">
    <property type="nucleotide sequence ID" value="NZ_JACHGR010000002.1"/>
</dbReference>
<dbReference type="GO" id="GO:1990362">
    <property type="term" value="F:butanol dehydrogenase (NAD+) activity"/>
    <property type="evidence" value="ECO:0007669"/>
    <property type="project" value="InterPro"/>
</dbReference>
<evidence type="ECO:0000313" key="7">
    <source>
        <dbReference type="Proteomes" id="UP000585721"/>
    </source>
</evidence>
<dbReference type="GO" id="GO:0008106">
    <property type="term" value="F:alcohol dehydrogenase (NADP+) activity"/>
    <property type="evidence" value="ECO:0007669"/>
    <property type="project" value="TreeGrafter"/>
</dbReference>
<name>A0A841G780_9GAMM</name>
<gene>
    <name evidence="6" type="ORF">HNR75_000640</name>
</gene>
<evidence type="ECO:0000259" key="5">
    <source>
        <dbReference type="Pfam" id="PF25137"/>
    </source>
</evidence>
<accession>A0A841G780</accession>
<dbReference type="PANTHER" id="PTHR43633:SF1">
    <property type="entry name" value="ALCOHOL DEHYDROGENASE YQHD"/>
    <property type="match status" value="1"/>
</dbReference>
<evidence type="ECO:0000256" key="1">
    <source>
        <dbReference type="ARBA" id="ARBA00001962"/>
    </source>
</evidence>
<dbReference type="CDD" id="cd08187">
    <property type="entry name" value="BDH"/>
    <property type="match status" value="1"/>
</dbReference>
<dbReference type="Proteomes" id="UP000585721">
    <property type="component" value="Unassembled WGS sequence"/>
</dbReference>
<reference evidence="6 7" key="1">
    <citation type="submission" date="2020-08" db="EMBL/GenBank/DDBJ databases">
        <title>Genomic Encyclopedia of Type Strains, Phase IV (KMG-IV): sequencing the most valuable type-strain genomes for metagenomic binning, comparative biology and taxonomic classification.</title>
        <authorList>
            <person name="Goeker M."/>
        </authorList>
    </citation>
    <scope>NUCLEOTIDE SEQUENCE [LARGE SCALE GENOMIC DNA]</scope>
    <source>
        <strain evidence="6 7">DSM 22975</strain>
    </source>
</reference>
<dbReference type="EMBL" id="JACHGR010000002">
    <property type="protein sequence ID" value="MBB6054768.1"/>
    <property type="molecule type" value="Genomic_DNA"/>
</dbReference>
<evidence type="ECO:0000256" key="2">
    <source>
        <dbReference type="ARBA" id="ARBA00007358"/>
    </source>
</evidence>
<sequence length="382" mass="41721">MESFTFHNPTVLDFGKDKEKQIGQHLASHGVKKVLLTFGSDRIKRDGLFDVVSRSLQTNQIEWVEFGGIVSNPVLSKVYEGIEVARANNVDAILSVGGGSVLDSSKAIAAGVKYDGDVWDLFLGKSPITAALPVFDILTLAATGSEMNCGAVVTNEATKEKFAINAPALFPKVSVVNPALMQTVTKDYLVYSAADIIAHSIEGYFTAAVQPHFQSRLVESIIKTVIETTEILIEDPLNYAARAEFAWASTQALNGLIYSGTAGFSYPNHMIEHSLSALYNVPHGAGLSVVMPAWMKWYHTKNPQQFERFAREIFGKSTAIEGIEALENWFNKVGTPTRLSQFNIASSELPVILENVLGNASYFGVADIYTREVSTEILENAF</sequence>
<evidence type="ECO:0000256" key="3">
    <source>
        <dbReference type="ARBA" id="ARBA00023002"/>
    </source>
</evidence>
<dbReference type="GO" id="GO:0005829">
    <property type="term" value="C:cytosol"/>
    <property type="evidence" value="ECO:0007669"/>
    <property type="project" value="TreeGrafter"/>
</dbReference>
<comment type="cofactor">
    <cofactor evidence="1">
        <name>Fe cation</name>
        <dbReference type="ChEBI" id="CHEBI:24875"/>
    </cofactor>
</comment>
<proteinExistence type="inferred from homology"/>
<feature type="domain" description="Fe-containing alcohol dehydrogenase-like C-terminal" evidence="5">
    <location>
        <begin position="190"/>
        <end position="381"/>
    </location>
</feature>
<dbReference type="GO" id="GO:1990002">
    <property type="term" value="F:methylglyoxal reductase (NADPH) (acetol producing) activity"/>
    <property type="evidence" value="ECO:0007669"/>
    <property type="project" value="TreeGrafter"/>
</dbReference>
<dbReference type="GO" id="GO:0046872">
    <property type="term" value="F:metal ion binding"/>
    <property type="evidence" value="ECO:0007669"/>
    <property type="project" value="InterPro"/>
</dbReference>
<dbReference type="AlphaFoldDB" id="A0A841G780"/>
<keyword evidence="7" id="KW-1185">Reference proteome</keyword>
<dbReference type="FunFam" id="3.40.50.1970:FF:000003">
    <property type="entry name" value="Alcohol dehydrogenase, iron-containing"/>
    <property type="match status" value="1"/>
</dbReference>
<dbReference type="Gene3D" id="1.20.1090.10">
    <property type="entry name" value="Dehydroquinate synthase-like - alpha domain"/>
    <property type="match status" value="1"/>
</dbReference>
<dbReference type="InterPro" id="IPR044731">
    <property type="entry name" value="BDH-like"/>
</dbReference>
<dbReference type="Pfam" id="PF25137">
    <property type="entry name" value="ADH_Fe_C"/>
    <property type="match status" value="1"/>
</dbReference>
<dbReference type="PANTHER" id="PTHR43633">
    <property type="entry name" value="ALCOHOL DEHYDROGENASE YQHD"/>
    <property type="match status" value="1"/>
</dbReference>
<dbReference type="Gene3D" id="3.40.50.1970">
    <property type="match status" value="1"/>
</dbReference>
<organism evidence="6 7">
    <name type="scientific">Tolumonas osonensis</name>
    <dbReference type="NCBI Taxonomy" id="675874"/>
    <lineage>
        <taxon>Bacteria</taxon>
        <taxon>Pseudomonadati</taxon>
        <taxon>Pseudomonadota</taxon>
        <taxon>Gammaproteobacteria</taxon>
        <taxon>Aeromonadales</taxon>
        <taxon>Aeromonadaceae</taxon>
        <taxon>Tolumonas</taxon>
    </lineage>
</organism>
<dbReference type="Pfam" id="PF00465">
    <property type="entry name" value="Fe-ADH"/>
    <property type="match status" value="1"/>
</dbReference>
<dbReference type="InterPro" id="IPR001670">
    <property type="entry name" value="ADH_Fe/GldA"/>
</dbReference>
<evidence type="ECO:0008006" key="8">
    <source>
        <dbReference type="Google" id="ProtNLM"/>
    </source>
</evidence>
<dbReference type="SUPFAM" id="SSF56796">
    <property type="entry name" value="Dehydroquinate synthase-like"/>
    <property type="match status" value="1"/>
</dbReference>
<evidence type="ECO:0000259" key="4">
    <source>
        <dbReference type="Pfam" id="PF00465"/>
    </source>
</evidence>
<comment type="similarity">
    <text evidence="2">Belongs to the iron-containing alcohol dehydrogenase family.</text>
</comment>